<feature type="compositionally biased region" description="Acidic residues" evidence="1">
    <location>
        <begin position="185"/>
        <end position="199"/>
    </location>
</feature>
<dbReference type="EMBL" id="PQXL01000002">
    <property type="protein sequence ID" value="THV55891.1"/>
    <property type="molecule type" value="Genomic_DNA"/>
</dbReference>
<feature type="compositionally biased region" description="Polar residues" evidence="1">
    <location>
        <begin position="230"/>
        <end position="242"/>
    </location>
</feature>
<proteinExistence type="predicted"/>
<feature type="compositionally biased region" description="Polar residues" evidence="1">
    <location>
        <begin position="201"/>
        <end position="210"/>
    </location>
</feature>
<accession>A0A4S8REJ2</accession>
<comment type="caution">
    <text evidence="2">The sequence shown here is derived from an EMBL/GenBank/DDBJ whole genome shotgun (WGS) entry which is preliminary data.</text>
</comment>
<dbReference type="AlphaFoldDB" id="A0A4S8REJ2"/>
<sequence length="323" mass="35696">MPTHEGTPKKAKAPKSLNVEGKVRLIRWLVQTEPCVIPYMGIVEYAREDKVIQVYRPAKGMSGHRSGKWVTRLYTQIWAQGGENGTVVDKEFRRILEGCGTNGRGKNIKECAKHARITIDDFDLEGKRIFKATQDEEKKARKQLEENMEDDDTEDEDDETEEEIEGGSGKGSEEESGRINSGNDENCEEDGSLATDESETQNRNDGSGQEETNEEQVGNDDANDDDASSTEADNQNQANVTQIPKPKKRGRRSPGESSTSSSGGTAQVGRSGMSGLALKNRMKSSKKKLKTGNEQDGEQEFEQDVEQEGEQDGEQEAGDNSRL</sequence>
<feature type="compositionally biased region" description="Acidic residues" evidence="1">
    <location>
        <begin position="211"/>
        <end position="228"/>
    </location>
</feature>
<evidence type="ECO:0000313" key="3">
    <source>
        <dbReference type="Proteomes" id="UP000308671"/>
    </source>
</evidence>
<name>A0A4S8REJ2_9HELO</name>
<feature type="compositionally biased region" description="Acidic residues" evidence="1">
    <location>
        <begin position="146"/>
        <end position="165"/>
    </location>
</feature>
<feature type="compositionally biased region" description="Acidic residues" evidence="1">
    <location>
        <begin position="295"/>
        <end position="317"/>
    </location>
</feature>
<evidence type="ECO:0000313" key="2">
    <source>
        <dbReference type="EMBL" id="THV55891.1"/>
    </source>
</evidence>
<feature type="compositionally biased region" description="Basic residues" evidence="1">
    <location>
        <begin position="280"/>
        <end position="290"/>
    </location>
</feature>
<dbReference type="OrthoDB" id="3557247at2759"/>
<reference evidence="2 3" key="1">
    <citation type="submission" date="2017-12" db="EMBL/GenBank/DDBJ databases">
        <title>Comparative genomics of Botrytis spp.</title>
        <authorList>
            <person name="Valero-Jimenez C.A."/>
            <person name="Tapia P."/>
            <person name="Veloso J."/>
            <person name="Silva-Moreno E."/>
            <person name="Staats M."/>
            <person name="Valdes J.H."/>
            <person name="Van Kan J.A.L."/>
        </authorList>
    </citation>
    <scope>NUCLEOTIDE SEQUENCE [LARGE SCALE GENOMIC DNA]</scope>
    <source>
        <strain evidence="2 3">MUCL435</strain>
    </source>
</reference>
<evidence type="ECO:0000256" key="1">
    <source>
        <dbReference type="SAM" id="MobiDB-lite"/>
    </source>
</evidence>
<feature type="compositionally biased region" description="Low complexity" evidence="1">
    <location>
        <begin position="255"/>
        <end position="264"/>
    </location>
</feature>
<protein>
    <submittedName>
        <fullName evidence="2">Uncharacterized protein</fullName>
    </submittedName>
</protein>
<gene>
    <name evidence="2" type="ORF">BGAL_0002g00460</name>
</gene>
<organism evidence="2 3">
    <name type="scientific">Botrytis galanthina</name>
    <dbReference type="NCBI Taxonomy" id="278940"/>
    <lineage>
        <taxon>Eukaryota</taxon>
        <taxon>Fungi</taxon>
        <taxon>Dikarya</taxon>
        <taxon>Ascomycota</taxon>
        <taxon>Pezizomycotina</taxon>
        <taxon>Leotiomycetes</taxon>
        <taxon>Helotiales</taxon>
        <taxon>Sclerotiniaceae</taxon>
        <taxon>Botrytis</taxon>
    </lineage>
</organism>
<feature type="region of interest" description="Disordered" evidence="1">
    <location>
        <begin position="136"/>
        <end position="323"/>
    </location>
</feature>
<feature type="compositionally biased region" description="Basic and acidic residues" evidence="1">
    <location>
        <begin position="136"/>
        <end position="145"/>
    </location>
</feature>
<keyword evidence="3" id="KW-1185">Reference proteome</keyword>
<dbReference type="Proteomes" id="UP000308671">
    <property type="component" value="Unassembled WGS sequence"/>
</dbReference>